<feature type="compositionally biased region" description="Low complexity" evidence="6">
    <location>
        <begin position="310"/>
        <end position="323"/>
    </location>
</feature>
<protein>
    <submittedName>
        <fullName evidence="10">Uncharacterized protein LOC117137785 isoform X2</fullName>
    </submittedName>
</protein>
<feature type="region of interest" description="Disordered" evidence="6">
    <location>
        <begin position="1182"/>
        <end position="1316"/>
    </location>
</feature>
<dbReference type="Gene3D" id="2.30.30.40">
    <property type="entry name" value="SH3 Domains"/>
    <property type="match status" value="3"/>
</dbReference>
<gene>
    <name evidence="10" type="primary">LOC117137785</name>
</gene>
<feature type="compositionally biased region" description="Low complexity" evidence="6">
    <location>
        <begin position="708"/>
        <end position="731"/>
    </location>
</feature>
<feature type="compositionally biased region" description="Basic and acidic residues" evidence="6">
    <location>
        <begin position="1226"/>
        <end position="1237"/>
    </location>
</feature>
<organism evidence="9 10">
    <name type="scientific">Drosophila mauritiana</name>
    <name type="common">Fruit fly</name>
    <dbReference type="NCBI Taxonomy" id="7226"/>
    <lineage>
        <taxon>Eukaryota</taxon>
        <taxon>Metazoa</taxon>
        <taxon>Ecdysozoa</taxon>
        <taxon>Arthropoda</taxon>
        <taxon>Hexapoda</taxon>
        <taxon>Insecta</taxon>
        <taxon>Pterygota</taxon>
        <taxon>Neoptera</taxon>
        <taxon>Endopterygota</taxon>
        <taxon>Diptera</taxon>
        <taxon>Brachycera</taxon>
        <taxon>Muscomorpha</taxon>
        <taxon>Ephydroidea</taxon>
        <taxon>Drosophilidae</taxon>
        <taxon>Drosophila</taxon>
        <taxon>Sophophora</taxon>
    </lineage>
</organism>
<keyword evidence="9" id="KW-1185">Reference proteome</keyword>
<feature type="region of interest" description="Disordered" evidence="6">
    <location>
        <begin position="1534"/>
        <end position="1583"/>
    </location>
</feature>
<dbReference type="CDD" id="cd11781">
    <property type="entry name" value="SH3_Sorbs_1"/>
    <property type="match status" value="1"/>
</dbReference>
<feature type="compositionally biased region" description="Polar residues" evidence="6">
    <location>
        <begin position="55"/>
        <end position="78"/>
    </location>
</feature>
<dbReference type="InterPro" id="IPR050384">
    <property type="entry name" value="Endophilin_SH3RF"/>
</dbReference>
<evidence type="ECO:0000256" key="5">
    <source>
        <dbReference type="PROSITE-ProRule" id="PRU00192"/>
    </source>
</evidence>
<feature type="compositionally biased region" description="Low complexity" evidence="6">
    <location>
        <begin position="1122"/>
        <end position="1145"/>
    </location>
</feature>
<feature type="compositionally biased region" description="Acidic residues" evidence="6">
    <location>
        <begin position="240"/>
        <end position="249"/>
    </location>
</feature>
<keyword evidence="4" id="KW-0965">Cell junction</keyword>
<feature type="region of interest" description="Disordered" evidence="6">
    <location>
        <begin position="779"/>
        <end position="911"/>
    </location>
</feature>
<dbReference type="InterPro" id="IPR003127">
    <property type="entry name" value="SoHo_dom"/>
</dbReference>
<dbReference type="RefSeq" id="XP_033155303.1">
    <property type="nucleotide sequence ID" value="XM_033299412.1"/>
</dbReference>
<dbReference type="PANTHER" id="PTHR14167:SF116">
    <property type="entry name" value="CAP, ISOFORM AC"/>
    <property type="match status" value="1"/>
</dbReference>
<feature type="region of interest" description="Disordered" evidence="6">
    <location>
        <begin position="671"/>
        <end position="741"/>
    </location>
</feature>
<evidence type="ECO:0000256" key="2">
    <source>
        <dbReference type="ARBA" id="ARBA00022443"/>
    </source>
</evidence>
<feature type="compositionally biased region" description="Basic and acidic residues" evidence="6">
    <location>
        <begin position="1773"/>
        <end position="1788"/>
    </location>
</feature>
<feature type="compositionally biased region" description="Acidic residues" evidence="6">
    <location>
        <begin position="40"/>
        <end position="49"/>
    </location>
</feature>
<dbReference type="PROSITE" id="PS50002">
    <property type="entry name" value="SH3"/>
    <property type="match status" value="3"/>
</dbReference>
<dbReference type="SUPFAM" id="SSF50044">
    <property type="entry name" value="SH3-domain"/>
    <property type="match status" value="3"/>
</dbReference>
<feature type="region of interest" description="Disordered" evidence="6">
    <location>
        <begin position="1378"/>
        <end position="1404"/>
    </location>
</feature>
<feature type="compositionally biased region" description="Pro residues" evidence="6">
    <location>
        <begin position="1238"/>
        <end position="1249"/>
    </location>
</feature>
<feature type="compositionally biased region" description="Low complexity" evidence="6">
    <location>
        <begin position="1717"/>
        <end position="1730"/>
    </location>
</feature>
<feature type="region of interest" description="Disordered" evidence="6">
    <location>
        <begin position="1705"/>
        <end position="1735"/>
    </location>
</feature>
<dbReference type="Pfam" id="PF00018">
    <property type="entry name" value="SH3_1"/>
    <property type="match status" value="2"/>
</dbReference>
<feature type="compositionally biased region" description="Basic and acidic residues" evidence="6">
    <location>
        <begin position="1085"/>
        <end position="1100"/>
    </location>
</feature>
<keyword evidence="2 5" id="KW-0728">SH3 domain</keyword>
<comment type="subcellular location">
    <subcellularLocation>
        <location evidence="1">Cell junction</location>
    </subcellularLocation>
</comment>
<proteinExistence type="predicted"/>
<dbReference type="Proteomes" id="UP000515162">
    <property type="component" value="Chromosome 2R"/>
</dbReference>
<feature type="domain" description="SoHo" evidence="8">
    <location>
        <begin position="1907"/>
        <end position="1971"/>
    </location>
</feature>
<feature type="region of interest" description="Disordered" evidence="6">
    <location>
        <begin position="1762"/>
        <end position="1800"/>
    </location>
</feature>
<feature type="compositionally biased region" description="Low complexity" evidence="6">
    <location>
        <begin position="889"/>
        <end position="905"/>
    </location>
</feature>
<feature type="compositionally biased region" description="Basic and acidic residues" evidence="6">
    <location>
        <begin position="163"/>
        <end position="239"/>
    </location>
</feature>
<feature type="compositionally biased region" description="Basic and acidic residues" evidence="6">
    <location>
        <begin position="827"/>
        <end position="836"/>
    </location>
</feature>
<evidence type="ECO:0000256" key="4">
    <source>
        <dbReference type="ARBA" id="ARBA00022949"/>
    </source>
</evidence>
<dbReference type="SMART" id="SM00326">
    <property type="entry name" value="SH3"/>
    <property type="match status" value="3"/>
</dbReference>
<feature type="compositionally biased region" description="Polar residues" evidence="6">
    <location>
        <begin position="1191"/>
        <end position="1207"/>
    </location>
</feature>
<keyword evidence="3" id="KW-0677">Repeat</keyword>
<feature type="region of interest" description="Disordered" evidence="6">
    <location>
        <begin position="2125"/>
        <end position="2162"/>
    </location>
</feature>
<accession>A0A6P8JHW0</accession>
<feature type="region of interest" description="Disordered" evidence="6">
    <location>
        <begin position="1812"/>
        <end position="1837"/>
    </location>
</feature>
<feature type="region of interest" description="Disordered" evidence="6">
    <location>
        <begin position="484"/>
        <end position="523"/>
    </location>
</feature>
<feature type="compositionally biased region" description="Polar residues" evidence="6">
    <location>
        <begin position="837"/>
        <end position="849"/>
    </location>
</feature>
<feature type="domain" description="SH3" evidence="7">
    <location>
        <begin position="2264"/>
        <end position="2323"/>
    </location>
</feature>
<dbReference type="GeneID" id="117137785"/>
<feature type="compositionally biased region" description="Polar residues" evidence="6">
    <location>
        <begin position="554"/>
        <end position="568"/>
    </location>
</feature>
<feature type="compositionally biased region" description="Basic and acidic residues" evidence="6">
    <location>
        <begin position="1300"/>
        <end position="1316"/>
    </location>
</feature>
<feature type="compositionally biased region" description="Pro residues" evidence="6">
    <location>
        <begin position="1063"/>
        <end position="1074"/>
    </location>
</feature>
<feature type="compositionally biased region" description="Basic and acidic residues" evidence="6">
    <location>
        <begin position="698"/>
        <end position="707"/>
    </location>
</feature>
<feature type="region of interest" description="Disordered" evidence="6">
    <location>
        <begin position="1055"/>
        <end position="1162"/>
    </location>
</feature>
<feature type="compositionally biased region" description="Pro residues" evidence="6">
    <location>
        <begin position="2150"/>
        <end position="2159"/>
    </location>
</feature>
<evidence type="ECO:0000256" key="3">
    <source>
        <dbReference type="ARBA" id="ARBA00022737"/>
    </source>
</evidence>
<feature type="compositionally biased region" description="Polar residues" evidence="6">
    <location>
        <begin position="1789"/>
        <end position="1800"/>
    </location>
</feature>
<evidence type="ECO:0000256" key="1">
    <source>
        <dbReference type="ARBA" id="ARBA00004282"/>
    </source>
</evidence>
<name>A0A6P8JHW0_DROMA</name>
<dbReference type="FunFam" id="2.30.30.40:FF:000001">
    <property type="entry name" value="Sorbin and SH3 domain-containing protein 1 isoform 2"/>
    <property type="match status" value="1"/>
</dbReference>
<dbReference type="InterPro" id="IPR036028">
    <property type="entry name" value="SH3-like_dom_sf"/>
</dbReference>
<feature type="compositionally biased region" description="Polar residues" evidence="6">
    <location>
        <begin position="355"/>
        <end position="365"/>
    </location>
</feature>
<reference evidence="10" key="1">
    <citation type="submission" date="2025-08" db="UniProtKB">
        <authorList>
            <consortium name="RefSeq"/>
        </authorList>
    </citation>
    <scope>IDENTIFICATION</scope>
    <source>
        <strain evidence="10">Mau12</strain>
        <tissue evidence="10">Whole Body</tissue>
    </source>
</reference>
<dbReference type="PANTHER" id="PTHR14167">
    <property type="entry name" value="SH3 DOMAIN-CONTAINING"/>
    <property type="match status" value="1"/>
</dbReference>
<feature type="region of interest" description="Disordered" evidence="6">
    <location>
        <begin position="291"/>
        <end position="372"/>
    </location>
</feature>
<feature type="compositionally biased region" description="Polar residues" evidence="6">
    <location>
        <begin position="503"/>
        <end position="512"/>
    </location>
</feature>
<dbReference type="InterPro" id="IPR001452">
    <property type="entry name" value="SH3_domain"/>
</dbReference>
<evidence type="ECO:0000313" key="10">
    <source>
        <dbReference type="RefSeq" id="XP_033155303.1"/>
    </source>
</evidence>
<dbReference type="GO" id="GO:0070161">
    <property type="term" value="C:anchoring junction"/>
    <property type="evidence" value="ECO:0007669"/>
    <property type="project" value="UniProtKB-SubCell"/>
</dbReference>
<feature type="domain" description="SH3" evidence="7">
    <location>
        <begin position="2462"/>
        <end position="2521"/>
    </location>
</feature>
<feature type="compositionally biased region" description="Basic and acidic residues" evidence="6">
    <location>
        <begin position="124"/>
        <end position="139"/>
    </location>
</feature>
<feature type="compositionally biased region" description="Polar residues" evidence="6">
    <location>
        <begin position="1268"/>
        <end position="1277"/>
    </location>
</feature>
<sequence>MPNNRNRNRNRNRNKRNRNQNQNQNPSQNQNENHQQQAEGAEDREEQQDFETQVAVAQSSSFVDDNGNSGSVSNGPTENSEEVTNTLEKTEKKEEISEQPATVIQKEADSDAEMGAKNSKHRKEKSDKQASNGKAEEQVRPPPTIIRRPPGSPRQAKVIVHRIVREEDTANGKAHSPEPPKAVESKEQQLEVEDSKEQQPEAHHQEIETKEERENEPSPKELPESSHLSEDAQQKHVEVDENEPIYDEVDYSKDETTNTTKIPQQEQHDPKEPEQYVLQLEKAMEFVENAHQQHVAAVQSYQKQRDTEQDAQQQEQSEAQHLQKSTEAHQQHVAVPQILVDPKEKLEDDVKQEPILNNAQQQNDEISPKAPKEIQIKVQFQTEDPLSQQPAAQKPTSKVIIHQIHLETTDEEPNVKPTFEEVSSTTGSLAGTLSPPPRYLVESPKNVSSGQFSRFSRDVQIQEMELNSDCSSGEFNSLQSPLVCEVDSESEGSVALGPERSPSDQQVPSSSRVEQHEQVRQKRAQYRNALESHFLPQLLNPRYLDSILEENEWRNSTASSGGSDQTGIRTPKLNETFPKSQLDFSRRHRRREEAPTPLKLETRLLEDSTDLESCTRLQSTLSPQSEDAELVYLSSSASSSVSDLMELELEQAAALAERALVDLDTDASRLIARPDDEMSSTSTTTADRSETEAETETETEREGEQSRESTPVNANTTLTSSQSSLLSAATPTPTPTPADREQLAKDTNVSGGSTVSFGAASPLAATREEFVRNMDKVRELIEMTRREQEQGELPRSPSPPPVPPPPASVPPYSPESSSFHLASLQLKRQESNDSHCSDSTTHSQCTAINLASPPPPPTAQPPTPPLRQKPAPPPVPPPVSPPAPPTPQSEPELSVADSFANANADVDADADTDTEAIKKLRLLCTEQLASMPYGEQVLEELASVAQNIADQSQNKMPYPMPQLPHIKELQLNANESKSSSAWLGLPTQSDPKLLVCLSPGQRDLVNNQTQPDDLLDAHQKFVERRGYHELSKAQVLEQDHQQQQSEMLKTAAMMRELRKSLSPPAPPVPPPPVPLKSAETAAKATAHENAKRDDASEQKQKIAACESSSLENKPRQAADLGAQQSAEQRQSSSTTTSSHKATTETMSSDTAKFPTLDSMESELARMFPQHKGDIFEEQRKRFSNIEFPSHQPVSQTKRYSNIETSSYESKKRMENGQVVYDVSTSSHEKKEQGDPPKDQPAPPVPPPPIMSATKLNGNTFIDGDVAPKNSQPSRESGSGSGNGTYEEFRQRAKAAADAFGEQREQQNGLDQDRVFKDFDRLSQQMHAELQSTREKREKSASMYDLSGFTRPATGHPRLDELQQRRHAHMQELEREIERSAKSRQERMSSVPRQMEATPPRTHDIPIELEPRSRRAESLCNLNEPPPRPHTTVGHYNHPVAQDDWSRYANDLGYSENIARPFAREVEICYQRQNQRTPHCIRAPRLSASTNDLSSSSQYSYDTFNAYGGRRTHAPMLNQAQQQQRPHYGSCYSMIERDPNPRYISTTSRRGVSPAPPPVATPQQQQVPPPAYDRQQRRSSLPRELHEQQLKYILSKEEELKFEVERLQQERRRLMEEMQRAPVLPAPQRRESYRPAAKLPTLSEDEVFRQQMAEEWMNKVAEREERRQHKIIRISKIEDEHDHSAVDKATISDEFLDRVKERRHKLSMPADSDWESGAESQPQPAAQSQPESDVEAPPVRILEGQAEANLRQLPRHLREFAKFSTSEQLPDGAQMERHEEQERREEATDNAHSSATKKTSIVKTYKVSRLPPSVQDRATASEEANSAATGMGVRLRPRPPKQTRFLLNAQQLQQQRQRRSWSESDLLKEIDSELQLAKGFLYANVYKVKHEYMSEPETGSDRPRKMAQLGRRQYDGIGPVTNDGMPIILRSEVKEPHQHEWYKRLYQTIHKQKNGDEFVIRYKCPRARPSYKSNGYVSEPEPNYDSDYSTLRYRTQNPHRVQSVSSAVNVRNLNQDEKLYGTMPNPIKSAQNSYKNQPGRIENYTTGHSSVSEKEKKEWWDEVMDIFNGNLEQSKLSPLYTEGNLSRALAKESGYTSDSNLVFRKKEVPVSSPLSPVEQKQAYKSLQAGGEPPLLGFRKPAPEKPRDLDPNAPPIPPQPPVKGLSSYDFPYSTDTVDGSDVNIHFKTPIRHEQRQNLSEEELAIRQAEHMQKLYHEERRRKYLQELQDMNSRRHTDNFTPSQKSPIALNRYDDFPTDVTLKSLVGPKTVARALFNFQGQTSKELSFRKGDTIYIRRQIDANWYEGEHNAMIGLLPASYVEIVSRDGARTPSKRPSEGQARAKYNFQAQSGIELSLNKGELVTLTRRVDGNWFEGKIANRKGIFPCSYVEVLTDIGAEDIAARTTTVITSQSTTNLRPNLDVLRTNINNEFNTLTQNGAQPPNGILKETRTLHKTDALHVDTSSEPLAYRALYKYRPQNSDELELLEGDVVHVLEKCDDGWFVGTSQRTGCFGTFPGNYVERA</sequence>
<dbReference type="Pfam" id="PF14604">
    <property type="entry name" value="SH3_9"/>
    <property type="match status" value="1"/>
</dbReference>
<feature type="domain" description="SH3" evidence="7">
    <location>
        <begin position="2333"/>
        <end position="2392"/>
    </location>
</feature>
<evidence type="ECO:0000259" key="8">
    <source>
        <dbReference type="PROSITE" id="PS50831"/>
    </source>
</evidence>
<dbReference type="CDD" id="cd11780">
    <property type="entry name" value="SH3_Sorbs_3"/>
    <property type="match status" value="1"/>
</dbReference>
<feature type="compositionally biased region" description="Basic and acidic residues" evidence="6">
    <location>
        <begin position="779"/>
        <end position="789"/>
    </location>
</feature>
<evidence type="ECO:0000256" key="6">
    <source>
        <dbReference type="SAM" id="MobiDB-lite"/>
    </source>
</evidence>
<dbReference type="CTD" id="36084"/>
<feature type="region of interest" description="Disordered" evidence="6">
    <location>
        <begin position="554"/>
        <end position="601"/>
    </location>
</feature>
<evidence type="ECO:0000259" key="7">
    <source>
        <dbReference type="PROSITE" id="PS50002"/>
    </source>
</evidence>
<evidence type="ECO:0000313" key="9">
    <source>
        <dbReference type="Proteomes" id="UP000515162"/>
    </source>
</evidence>
<feature type="compositionally biased region" description="Pro residues" evidence="6">
    <location>
        <begin position="852"/>
        <end position="888"/>
    </location>
</feature>
<feature type="compositionally biased region" description="Pro residues" evidence="6">
    <location>
        <begin position="796"/>
        <end position="813"/>
    </location>
</feature>
<feature type="compositionally biased region" description="Basic and acidic residues" evidence="6">
    <location>
        <begin position="2139"/>
        <end position="2148"/>
    </location>
</feature>
<feature type="compositionally biased region" description="Low complexity" evidence="6">
    <location>
        <begin position="19"/>
        <end position="37"/>
    </location>
</feature>
<feature type="region of interest" description="Disordered" evidence="6">
    <location>
        <begin position="1"/>
        <end position="278"/>
    </location>
</feature>
<feature type="compositionally biased region" description="Basic and acidic residues" evidence="6">
    <location>
        <begin position="341"/>
        <end position="352"/>
    </location>
</feature>
<feature type="compositionally biased region" description="Basic residues" evidence="6">
    <location>
        <begin position="1"/>
        <end position="18"/>
    </location>
</feature>
<dbReference type="PROSITE" id="PS50831">
    <property type="entry name" value="SOHO"/>
    <property type="match status" value="1"/>
</dbReference>
<dbReference type="CDD" id="cd11782">
    <property type="entry name" value="SH3_Sorbs_2"/>
    <property type="match status" value="1"/>
</dbReference>